<evidence type="ECO:0000313" key="2">
    <source>
        <dbReference type="WBParaSite" id="nRc.2.0.1.t34988-RA"/>
    </source>
</evidence>
<dbReference type="WBParaSite" id="nRc.2.0.1.t34988-RA">
    <property type="protein sequence ID" value="nRc.2.0.1.t34988-RA"/>
    <property type="gene ID" value="nRc.2.0.1.g34988"/>
</dbReference>
<keyword evidence="1" id="KW-1185">Reference proteome</keyword>
<evidence type="ECO:0000313" key="1">
    <source>
        <dbReference type="Proteomes" id="UP000887565"/>
    </source>
</evidence>
<sequence length="76" mass="8910">MKIETTEKGGTQTSKPQLTAAMRILNFMRNECSDDTQHVNRTEGRISQKSCLKFPYMICGFKEKEHKIEKRQCREN</sequence>
<protein>
    <submittedName>
        <fullName evidence="2">Uncharacterized protein</fullName>
    </submittedName>
</protein>
<accession>A0A915KAP6</accession>
<name>A0A915KAP6_ROMCU</name>
<proteinExistence type="predicted"/>
<organism evidence="1 2">
    <name type="scientific">Romanomermis culicivorax</name>
    <name type="common">Nematode worm</name>
    <dbReference type="NCBI Taxonomy" id="13658"/>
    <lineage>
        <taxon>Eukaryota</taxon>
        <taxon>Metazoa</taxon>
        <taxon>Ecdysozoa</taxon>
        <taxon>Nematoda</taxon>
        <taxon>Enoplea</taxon>
        <taxon>Dorylaimia</taxon>
        <taxon>Mermithida</taxon>
        <taxon>Mermithoidea</taxon>
        <taxon>Mermithidae</taxon>
        <taxon>Romanomermis</taxon>
    </lineage>
</organism>
<dbReference type="Proteomes" id="UP000887565">
    <property type="component" value="Unplaced"/>
</dbReference>
<reference evidence="2" key="1">
    <citation type="submission" date="2022-11" db="UniProtKB">
        <authorList>
            <consortium name="WormBaseParasite"/>
        </authorList>
    </citation>
    <scope>IDENTIFICATION</scope>
</reference>
<dbReference type="AlphaFoldDB" id="A0A915KAP6"/>